<dbReference type="PANTHER" id="PTHR43047">
    <property type="entry name" value="TWO-COMPONENT HISTIDINE PROTEIN KINASE"/>
    <property type="match status" value="1"/>
</dbReference>
<dbReference type="InterPro" id="IPR003018">
    <property type="entry name" value="GAF"/>
</dbReference>
<name>A0A167A2H0_9GAMM</name>
<dbReference type="InterPro" id="IPR004358">
    <property type="entry name" value="Sig_transdc_His_kin-like_C"/>
</dbReference>
<organism evidence="9 10">
    <name type="scientific">Pseudoalteromonas luteoviolacea NCIMB 1942</name>
    <dbReference type="NCBI Taxonomy" id="1365253"/>
    <lineage>
        <taxon>Bacteria</taxon>
        <taxon>Pseudomonadati</taxon>
        <taxon>Pseudomonadota</taxon>
        <taxon>Gammaproteobacteria</taxon>
        <taxon>Alteromonadales</taxon>
        <taxon>Pseudoalteromonadaceae</taxon>
        <taxon>Pseudoalteromonas</taxon>
    </lineage>
</organism>
<accession>A0A167A2H0</accession>
<dbReference type="PROSITE" id="PS50110">
    <property type="entry name" value="RESPONSE_REGULATORY"/>
    <property type="match status" value="1"/>
</dbReference>
<dbReference type="CDD" id="cd17546">
    <property type="entry name" value="REC_hyHK_CKI1_RcsC-like"/>
    <property type="match status" value="1"/>
</dbReference>
<gene>
    <name evidence="9" type="ORF">N482_02665</name>
</gene>
<dbReference type="SUPFAM" id="SSF55781">
    <property type="entry name" value="GAF domain-like"/>
    <property type="match status" value="1"/>
</dbReference>
<dbReference type="Pfam" id="PF00072">
    <property type="entry name" value="Response_reg"/>
    <property type="match status" value="1"/>
</dbReference>
<dbReference type="PROSITE" id="PS50109">
    <property type="entry name" value="HIS_KIN"/>
    <property type="match status" value="1"/>
</dbReference>
<dbReference type="SUPFAM" id="SSF52172">
    <property type="entry name" value="CheY-like"/>
    <property type="match status" value="1"/>
</dbReference>
<dbReference type="Gene3D" id="3.30.450.40">
    <property type="match status" value="1"/>
</dbReference>
<sequence>MLVTASFIGGSAVQQGGSFVKAAKLPDDESERLKSLHEYEVLDTEAEHCFDEITELASQLCGTPIALVSLIDSQRQWFKSKVGLDASETPREFAFCAHAILQDEVFEVCNASVDVRFFDNPLVTGGPKIRYYAGAPLRSFSGQAIGTLCVINPKPMQLNAEQRNALTILGRQVVAQLELRKRIKEISKANQAKDEFLSNISHEIRTPLNAIFGFSELLLQSSEQTGLSAAQTNYVKNIDFGSQQLLSIVNSVLDLEKIDAGKMELQPEPTEISNLISNVLAMMTVNAKKAHINLESSISSELNEAVFNLDKTKLTQVLTNILSNAIKYTQANLTVKLVAKKVNNKLSIEVIDQGAGISDEDQRVLFDKYRQVGAVQKEGTGLGLCICKGLVTLMGGSIHLSSELKKGTIVRITLPIASAKAKVKTINTDAQVPCHQYVCVVEDNPLNQVLMQTILKQLKCRFEIFDCAESMLSSPHLNEYDTFLMDINLPGMSGLEAQQQIKAICPSKPVFAVTADIFRERELRVAFDGVITKPYRKVQISDVLKNKAKT</sequence>
<keyword evidence="3 6" id="KW-0597">Phosphoprotein</keyword>
<keyword evidence="5" id="KW-0418">Kinase</keyword>
<feature type="domain" description="Histidine kinase" evidence="7">
    <location>
        <begin position="199"/>
        <end position="418"/>
    </location>
</feature>
<dbReference type="EMBL" id="AUXT01000183">
    <property type="protein sequence ID" value="KZN44918.1"/>
    <property type="molecule type" value="Genomic_DNA"/>
</dbReference>
<dbReference type="InterPro" id="IPR003594">
    <property type="entry name" value="HATPase_dom"/>
</dbReference>
<dbReference type="Gene3D" id="3.30.565.10">
    <property type="entry name" value="Histidine kinase-like ATPase, C-terminal domain"/>
    <property type="match status" value="1"/>
</dbReference>
<dbReference type="AlphaFoldDB" id="A0A167A2H0"/>
<dbReference type="PRINTS" id="PR00344">
    <property type="entry name" value="BCTRLSENSOR"/>
</dbReference>
<dbReference type="InterPro" id="IPR003661">
    <property type="entry name" value="HisK_dim/P_dom"/>
</dbReference>
<dbReference type="GO" id="GO:0009927">
    <property type="term" value="F:histidine phosphotransfer kinase activity"/>
    <property type="evidence" value="ECO:0007669"/>
    <property type="project" value="TreeGrafter"/>
</dbReference>
<feature type="modified residue" description="4-aspartylphosphate" evidence="6">
    <location>
        <position position="486"/>
    </location>
</feature>
<evidence type="ECO:0000256" key="6">
    <source>
        <dbReference type="PROSITE-ProRule" id="PRU00169"/>
    </source>
</evidence>
<comment type="catalytic activity">
    <reaction evidence="1">
        <text>ATP + protein L-histidine = ADP + protein N-phospho-L-histidine.</text>
        <dbReference type="EC" id="2.7.13.3"/>
    </reaction>
</comment>
<comment type="caution">
    <text evidence="9">The sequence shown here is derived from an EMBL/GenBank/DDBJ whole genome shotgun (WGS) entry which is preliminary data.</text>
</comment>
<evidence type="ECO:0000256" key="3">
    <source>
        <dbReference type="ARBA" id="ARBA00022553"/>
    </source>
</evidence>
<dbReference type="SUPFAM" id="SSF55874">
    <property type="entry name" value="ATPase domain of HSP90 chaperone/DNA topoisomerase II/histidine kinase"/>
    <property type="match status" value="1"/>
</dbReference>
<dbReference type="Gene3D" id="1.10.287.130">
    <property type="match status" value="1"/>
</dbReference>
<dbReference type="SMART" id="SM00387">
    <property type="entry name" value="HATPase_c"/>
    <property type="match status" value="1"/>
</dbReference>
<dbReference type="CDD" id="cd00082">
    <property type="entry name" value="HisKA"/>
    <property type="match status" value="1"/>
</dbReference>
<feature type="domain" description="Response regulatory" evidence="8">
    <location>
        <begin position="437"/>
        <end position="548"/>
    </location>
</feature>
<dbReference type="InterPro" id="IPR001789">
    <property type="entry name" value="Sig_transdc_resp-reg_receiver"/>
</dbReference>
<dbReference type="Pfam" id="PF01590">
    <property type="entry name" value="GAF"/>
    <property type="match status" value="1"/>
</dbReference>
<evidence type="ECO:0000313" key="10">
    <source>
        <dbReference type="Proteomes" id="UP000076587"/>
    </source>
</evidence>
<dbReference type="SMART" id="SM00065">
    <property type="entry name" value="GAF"/>
    <property type="match status" value="1"/>
</dbReference>
<dbReference type="InterPro" id="IPR005467">
    <property type="entry name" value="His_kinase_dom"/>
</dbReference>
<evidence type="ECO:0000313" key="9">
    <source>
        <dbReference type="EMBL" id="KZN44918.1"/>
    </source>
</evidence>
<evidence type="ECO:0000256" key="5">
    <source>
        <dbReference type="ARBA" id="ARBA00022777"/>
    </source>
</evidence>
<proteinExistence type="predicted"/>
<dbReference type="FunFam" id="3.30.565.10:FF:000006">
    <property type="entry name" value="Sensor histidine kinase WalK"/>
    <property type="match status" value="1"/>
</dbReference>
<dbReference type="GO" id="GO:0005886">
    <property type="term" value="C:plasma membrane"/>
    <property type="evidence" value="ECO:0007669"/>
    <property type="project" value="UniProtKB-ARBA"/>
</dbReference>
<dbReference type="InterPro" id="IPR036097">
    <property type="entry name" value="HisK_dim/P_sf"/>
</dbReference>
<protein>
    <recommendedName>
        <fullName evidence="2">histidine kinase</fullName>
        <ecNumber evidence="2">2.7.13.3</ecNumber>
    </recommendedName>
</protein>
<dbReference type="Proteomes" id="UP000076587">
    <property type="component" value="Unassembled WGS sequence"/>
</dbReference>
<dbReference type="Pfam" id="PF00512">
    <property type="entry name" value="HisKA"/>
    <property type="match status" value="1"/>
</dbReference>
<dbReference type="Pfam" id="PF02518">
    <property type="entry name" value="HATPase_c"/>
    <property type="match status" value="1"/>
</dbReference>
<dbReference type="InterPro" id="IPR029016">
    <property type="entry name" value="GAF-like_dom_sf"/>
</dbReference>
<evidence type="ECO:0000256" key="2">
    <source>
        <dbReference type="ARBA" id="ARBA00012438"/>
    </source>
</evidence>
<reference evidence="9 10" key="1">
    <citation type="submission" date="2013-07" db="EMBL/GenBank/DDBJ databases">
        <title>Comparative Genomic and Metabolomic Analysis of Twelve Strains of Pseudoalteromonas luteoviolacea.</title>
        <authorList>
            <person name="Vynne N.G."/>
            <person name="Mansson M."/>
            <person name="Gram L."/>
        </authorList>
    </citation>
    <scope>NUCLEOTIDE SEQUENCE [LARGE SCALE GENOMIC DNA]</scope>
    <source>
        <strain evidence="9 10">NCIMB 1942</strain>
    </source>
</reference>
<dbReference type="PATRIC" id="fig|1365253.3.peg.3686"/>
<evidence type="ECO:0000256" key="4">
    <source>
        <dbReference type="ARBA" id="ARBA00022679"/>
    </source>
</evidence>
<dbReference type="SMART" id="SM00448">
    <property type="entry name" value="REC"/>
    <property type="match status" value="1"/>
</dbReference>
<dbReference type="OrthoDB" id="9812358at2"/>
<evidence type="ECO:0000259" key="7">
    <source>
        <dbReference type="PROSITE" id="PS50109"/>
    </source>
</evidence>
<dbReference type="GO" id="GO:0000155">
    <property type="term" value="F:phosphorelay sensor kinase activity"/>
    <property type="evidence" value="ECO:0007669"/>
    <property type="project" value="InterPro"/>
</dbReference>
<dbReference type="PANTHER" id="PTHR43047:SF72">
    <property type="entry name" value="OSMOSENSING HISTIDINE PROTEIN KINASE SLN1"/>
    <property type="match status" value="1"/>
</dbReference>
<keyword evidence="4" id="KW-0808">Transferase</keyword>
<dbReference type="SUPFAM" id="SSF47384">
    <property type="entry name" value="Homodimeric domain of signal transducing histidine kinase"/>
    <property type="match status" value="1"/>
</dbReference>
<dbReference type="Gene3D" id="3.40.50.2300">
    <property type="match status" value="1"/>
</dbReference>
<dbReference type="SMART" id="SM00388">
    <property type="entry name" value="HisKA"/>
    <property type="match status" value="1"/>
</dbReference>
<dbReference type="InterPro" id="IPR011006">
    <property type="entry name" value="CheY-like_superfamily"/>
</dbReference>
<dbReference type="EC" id="2.7.13.3" evidence="2"/>
<evidence type="ECO:0000256" key="1">
    <source>
        <dbReference type="ARBA" id="ARBA00000085"/>
    </source>
</evidence>
<evidence type="ECO:0000259" key="8">
    <source>
        <dbReference type="PROSITE" id="PS50110"/>
    </source>
</evidence>
<dbReference type="InterPro" id="IPR036890">
    <property type="entry name" value="HATPase_C_sf"/>
</dbReference>